<dbReference type="GO" id="GO:0016020">
    <property type="term" value="C:membrane"/>
    <property type="evidence" value="ECO:0007669"/>
    <property type="project" value="UniProtKB-SubCell"/>
</dbReference>
<accession>A0A2T7NF51</accession>
<dbReference type="PANTHER" id="PTHR19297">
    <property type="entry name" value="GLYCOSYLTRANSFERASE 14 FAMILY MEMBER"/>
    <property type="match status" value="1"/>
</dbReference>
<sequence>MKRVWAHPTRWRYFINLTGQEFPLKTNKELVQILKAFRGANDISGTNDPQFHFRWKEFLPAPFNLTVIKGFVYIVASRGFVDYVIHSRVARDLLRWVQPSRNPDETFFSTLNHNPQLGVPGSFLDKELCTGKWVRTVCHFGVGDLYRLTHTPQLFANKFSYDFMPLAYDCLEEWYFEKVRAENQGVALPLNLSVYEHSLLVKRRYKGPVLMWD</sequence>
<keyword evidence="8" id="KW-0472">Membrane</keyword>
<evidence type="ECO:0000256" key="8">
    <source>
        <dbReference type="ARBA" id="ARBA00023136"/>
    </source>
</evidence>
<dbReference type="Pfam" id="PF02485">
    <property type="entry name" value="Branch"/>
    <property type="match status" value="1"/>
</dbReference>
<keyword evidence="4" id="KW-0808">Transferase</keyword>
<evidence type="ECO:0000256" key="3">
    <source>
        <dbReference type="ARBA" id="ARBA00022676"/>
    </source>
</evidence>
<keyword evidence="9" id="KW-0325">Glycoprotein</keyword>
<comment type="subcellular location">
    <subcellularLocation>
        <location evidence="1">Membrane</location>
        <topology evidence="1">Single-pass type II membrane protein</topology>
    </subcellularLocation>
</comment>
<comment type="pathway">
    <text evidence="2">Protein modification; protein glycosylation.</text>
</comment>
<proteinExistence type="inferred from homology"/>
<evidence type="ECO:0000256" key="5">
    <source>
        <dbReference type="ARBA" id="ARBA00022692"/>
    </source>
</evidence>
<keyword evidence="6" id="KW-0735">Signal-anchor</keyword>
<evidence type="ECO:0000256" key="2">
    <source>
        <dbReference type="ARBA" id="ARBA00004922"/>
    </source>
</evidence>
<gene>
    <name evidence="11" type="ORF">C0Q70_20266</name>
</gene>
<dbReference type="EMBL" id="PZQS01000013">
    <property type="protein sequence ID" value="PVD19775.1"/>
    <property type="molecule type" value="Genomic_DNA"/>
</dbReference>
<evidence type="ECO:0000256" key="10">
    <source>
        <dbReference type="ARBA" id="ARBA00038150"/>
    </source>
</evidence>
<evidence type="ECO:0000256" key="1">
    <source>
        <dbReference type="ARBA" id="ARBA00004606"/>
    </source>
</evidence>
<dbReference type="OrthoDB" id="2019572at2759"/>
<comment type="caution">
    <text evidence="11">The sequence shown here is derived from an EMBL/GenBank/DDBJ whole genome shotgun (WGS) entry which is preliminary data.</text>
</comment>
<comment type="similarity">
    <text evidence="10">Belongs to the glycosyltransferase 14 family.</text>
</comment>
<evidence type="ECO:0000256" key="9">
    <source>
        <dbReference type="ARBA" id="ARBA00023180"/>
    </source>
</evidence>
<evidence type="ECO:0000313" key="11">
    <source>
        <dbReference type="EMBL" id="PVD19775.1"/>
    </source>
</evidence>
<dbReference type="GO" id="GO:0008375">
    <property type="term" value="F:acetylglucosaminyltransferase activity"/>
    <property type="evidence" value="ECO:0007669"/>
    <property type="project" value="TreeGrafter"/>
</dbReference>
<dbReference type="PANTHER" id="PTHR19297:SF185">
    <property type="entry name" value="BETA-1,3-GALACTOSYL-O-GLYCOSYL-GLYCOPROTEIN BETA-1,6-N-ACETYLGLUCOSAMINYLTRANSFERASE 3"/>
    <property type="match status" value="1"/>
</dbReference>
<evidence type="ECO:0000256" key="6">
    <source>
        <dbReference type="ARBA" id="ARBA00022968"/>
    </source>
</evidence>
<protein>
    <submittedName>
        <fullName evidence="11">Uncharacterized protein</fullName>
    </submittedName>
</protein>
<keyword evidence="5" id="KW-0812">Transmembrane</keyword>
<evidence type="ECO:0000313" key="12">
    <source>
        <dbReference type="Proteomes" id="UP000245119"/>
    </source>
</evidence>
<organism evidence="11 12">
    <name type="scientific">Pomacea canaliculata</name>
    <name type="common">Golden apple snail</name>
    <dbReference type="NCBI Taxonomy" id="400727"/>
    <lineage>
        <taxon>Eukaryota</taxon>
        <taxon>Metazoa</taxon>
        <taxon>Spiralia</taxon>
        <taxon>Lophotrochozoa</taxon>
        <taxon>Mollusca</taxon>
        <taxon>Gastropoda</taxon>
        <taxon>Caenogastropoda</taxon>
        <taxon>Architaenioglossa</taxon>
        <taxon>Ampullarioidea</taxon>
        <taxon>Ampullariidae</taxon>
        <taxon>Pomacea</taxon>
    </lineage>
</organism>
<keyword evidence="7" id="KW-1133">Transmembrane helix</keyword>
<dbReference type="Proteomes" id="UP000245119">
    <property type="component" value="Linkage Group LG13"/>
</dbReference>
<keyword evidence="3" id="KW-0328">Glycosyltransferase</keyword>
<reference evidence="11 12" key="1">
    <citation type="submission" date="2018-04" db="EMBL/GenBank/DDBJ databases">
        <title>The genome of golden apple snail Pomacea canaliculata provides insight into stress tolerance and invasive adaptation.</title>
        <authorList>
            <person name="Liu C."/>
            <person name="Liu B."/>
            <person name="Ren Y."/>
            <person name="Zhang Y."/>
            <person name="Wang H."/>
            <person name="Li S."/>
            <person name="Jiang F."/>
            <person name="Yin L."/>
            <person name="Zhang G."/>
            <person name="Qian W."/>
            <person name="Fan W."/>
        </authorList>
    </citation>
    <scope>NUCLEOTIDE SEQUENCE [LARGE SCALE GENOMIC DNA]</scope>
    <source>
        <strain evidence="11">SZHN2017</strain>
        <tissue evidence="11">Muscle</tissue>
    </source>
</reference>
<dbReference type="AlphaFoldDB" id="A0A2T7NF51"/>
<dbReference type="InterPro" id="IPR003406">
    <property type="entry name" value="Glyco_trans_14"/>
</dbReference>
<evidence type="ECO:0000256" key="4">
    <source>
        <dbReference type="ARBA" id="ARBA00022679"/>
    </source>
</evidence>
<evidence type="ECO:0000256" key="7">
    <source>
        <dbReference type="ARBA" id="ARBA00022989"/>
    </source>
</evidence>
<name>A0A2T7NF51_POMCA</name>
<keyword evidence="12" id="KW-1185">Reference proteome</keyword>